<evidence type="ECO:0000256" key="7">
    <source>
        <dbReference type="PIRSR" id="PIRSR604808-3"/>
    </source>
</evidence>
<dbReference type="GO" id="GO:0008311">
    <property type="term" value="F:double-stranded DNA 3'-5' DNA exonuclease activity"/>
    <property type="evidence" value="ECO:0007669"/>
    <property type="project" value="InterPro"/>
</dbReference>
<feature type="binding site" evidence="6">
    <location>
        <position position="154"/>
    </location>
    <ligand>
        <name>Mg(2+)</name>
        <dbReference type="ChEBI" id="CHEBI:18420"/>
        <label>1</label>
    </ligand>
</feature>
<evidence type="ECO:0000313" key="9">
    <source>
        <dbReference type="EMBL" id="BAH83074.1"/>
    </source>
</evidence>
<feature type="binding site" evidence="6">
    <location>
        <position position="260"/>
    </location>
    <ligand>
        <name>Mg(2+)</name>
        <dbReference type="ChEBI" id="CHEBI:18420"/>
        <label>1</label>
    </ligand>
</feature>
<dbReference type="CDD" id="cd09086">
    <property type="entry name" value="ExoIII-like_AP-endo"/>
    <property type="match status" value="1"/>
</dbReference>
<evidence type="ECO:0000256" key="1">
    <source>
        <dbReference type="ARBA" id="ARBA00007092"/>
    </source>
</evidence>
<dbReference type="GO" id="GO:0046872">
    <property type="term" value="F:metal ion binding"/>
    <property type="evidence" value="ECO:0007669"/>
    <property type="project" value="UniProtKB-KW"/>
</dbReference>
<dbReference type="Pfam" id="PF03372">
    <property type="entry name" value="Exo_endo_phos"/>
    <property type="match status" value="1"/>
</dbReference>
<dbReference type="InterPro" id="IPR037493">
    <property type="entry name" value="ExoIII-like"/>
</dbReference>
<dbReference type="NCBIfam" id="TIGR00633">
    <property type="entry name" value="xth"/>
    <property type="match status" value="1"/>
</dbReference>
<accession>C5WCL8</accession>
<proteinExistence type="inferred from homology"/>
<name>C5WCL8_9ENTR</name>
<evidence type="ECO:0000313" key="10">
    <source>
        <dbReference type="Proteomes" id="UP000061704"/>
    </source>
</evidence>
<feature type="binding site" evidence="6">
    <location>
        <position position="152"/>
    </location>
    <ligand>
        <name>Mg(2+)</name>
        <dbReference type="ChEBI" id="CHEBI:18420"/>
        <label>1</label>
    </ligand>
</feature>
<dbReference type="AlphaFoldDB" id="C5WCL8"/>
<dbReference type="GO" id="GO:0003677">
    <property type="term" value="F:DNA binding"/>
    <property type="evidence" value="ECO:0007669"/>
    <property type="project" value="InterPro"/>
</dbReference>
<feature type="site" description="Interaction with DNA substrate" evidence="7">
    <location>
        <position position="260"/>
    </location>
</feature>
<dbReference type="PANTHER" id="PTHR43250:SF2">
    <property type="entry name" value="EXODEOXYRIBONUCLEASE III"/>
    <property type="match status" value="1"/>
</dbReference>
<protein>
    <submittedName>
        <fullName evidence="9">Exonuclease III</fullName>
    </submittedName>
</protein>
<comment type="cofactor">
    <cofactor evidence="6">
        <name>Mg(2+)</name>
        <dbReference type="ChEBI" id="CHEBI:18420"/>
    </cofactor>
    <cofactor evidence="6">
        <name>Mn(2+)</name>
        <dbReference type="ChEBI" id="CHEBI:29035"/>
    </cofactor>
    <text evidence="6">Probably binds two magnesium or manganese ions per subunit.</text>
</comment>
<dbReference type="InterPro" id="IPR020847">
    <property type="entry name" value="AP_endonuclease_F1_BS"/>
</dbReference>
<gene>
    <name evidence="9" type="primary">xthA</name>
    <name evidence="9" type="ORF">ICMP_214</name>
</gene>
<dbReference type="STRING" id="476281.ICMP_214"/>
<feature type="site" description="Transition state stabilizer" evidence="7">
    <location>
        <position position="154"/>
    </location>
</feature>
<dbReference type="NCBIfam" id="NF008733">
    <property type="entry name" value="PRK11756.1"/>
    <property type="match status" value="1"/>
</dbReference>
<dbReference type="HOGENOM" id="CLU_027539_0_3_6"/>
<organism evidence="9 10">
    <name type="scientific">Candidatus Ishikawaella capsulata Mpkobe</name>
    <dbReference type="NCBI Taxonomy" id="476281"/>
    <lineage>
        <taxon>Bacteria</taxon>
        <taxon>Pseudomonadati</taxon>
        <taxon>Pseudomonadota</taxon>
        <taxon>Gammaproteobacteria</taxon>
        <taxon>Enterobacterales</taxon>
        <taxon>Enterobacteriaceae</taxon>
        <taxon>Candidatus Ishikawella</taxon>
    </lineage>
</organism>
<dbReference type="Gene3D" id="3.60.10.10">
    <property type="entry name" value="Endonuclease/exonuclease/phosphatase"/>
    <property type="match status" value="1"/>
</dbReference>
<dbReference type="EMBL" id="AP010872">
    <property type="protein sequence ID" value="BAH83074.1"/>
    <property type="molecule type" value="Genomic_DNA"/>
</dbReference>
<evidence type="ECO:0000256" key="2">
    <source>
        <dbReference type="ARBA" id="ARBA00022723"/>
    </source>
</evidence>
<dbReference type="Proteomes" id="UP000061704">
    <property type="component" value="Chromosome"/>
</dbReference>
<keyword evidence="4 6" id="KW-0460">Magnesium</keyword>
<dbReference type="SUPFAM" id="SSF56219">
    <property type="entry name" value="DNase I-like"/>
    <property type="match status" value="1"/>
</dbReference>
<dbReference type="PANTHER" id="PTHR43250">
    <property type="entry name" value="EXODEOXYRIBONUCLEASE III"/>
    <property type="match status" value="1"/>
</dbReference>
<dbReference type="InterPro" id="IPR005135">
    <property type="entry name" value="Endo/exonuclease/phosphatase"/>
</dbReference>
<dbReference type="NCBIfam" id="TIGR00195">
    <property type="entry name" value="exoDNase_III"/>
    <property type="match status" value="1"/>
</dbReference>
<keyword evidence="3" id="KW-0378">Hydrolase</keyword>
<dbReference type="RefSeq" id="WP_041068985.1">
    <property type="nucleotide sequence ID" value="NZ_AP010872.1"/>
</dbReference>
<feature type="site" description="Important for catalytic activity" evidence="7">
    <location>
        <position position="230"/>
    </location>
</feature>
<dbReference type="InterPro" id="IPR004808">
    <property type="entry name" value="AP_endonuc_1"/>
</dbReference>
<evidence type="ECO:0000256" key="3">
    <source>
        <dbReference type="ARBA" id="ARBA00022801"/>
    </source>
</evidence>
<dbReference type="PROSITE" id="PS00726">
    <property type="entry name" value="AP_NUCLEASE_F1_1"/>
    <property type="match status" value="1"/>
</dbReference>
<feature type="active site" description="Proton donor/acceptor" evidence="5">
    <location>
        <position position="152"/>
    </location>
</feature>
<keyword evidence="6" id="KW-0464">Manganese</keyword>
<feature type="binding site" evidence="6">
    <location>
        <position position="259"/>
    </location>
    <ligand>
        <name>Mg(2+)</name>
        <dbReference type="ChEBI" id="CHEBI:18420"/>
        <label>1</label>
    </ligand>
</feature>
<dbReference type="KEGG" id="icp:ICMP_214"/>
<evidence type="ECO:0000256" key="4">
    <source>
        <dbReference type="ARBA" id="ARBA00022842"/>
    </source>
</evidence>
<keyword evidence="10" id="KW-1185">Reference proteome</keyword>
<comment type="similarity">
    <text evidence="1">Belongs to the DNA repair enzymes AP/ExoA family.</text>
</comment>
<dbReference type="PROSITE" id="PS51435">
    <property type="entry name" value="AP_NUCLEASE_F1_4"/>
    <property type="match status" value="1"/>
</dbReference>
<feature type="binding site" evidence="6">
    <location>
        <position position="7"/>
    </location>
    <ligand>
        <name>Mg(2+)</name>
        <dbReference type="ChEBI" id="CHEBI:18420"/>
        <label>1</label>
    </ligand>
</feature>
<sequence>MKVISFNINGIRARLHQLEALVRLHNPDIIGLQETKVHDDFFPREEINTLGYKTFFYGQKKDYGVAILCKHSPIKIYYGFPDENIEISQKRIIITEFISPIGNITIINGYFPQGNNRNDKIKFAAKEKFFHDLQSYLETKLTANTPILIIGDINISATDNDIGIGETQYKKWLKIGKCSFLPEERFWIKKLLDWGLIDIWRFHNPNVKNRFSWFDYKGNNFVNNRGLRIDSLLVSSILAKCCVETGIDYKIRSMYKPSDHAPIWAKFDLD</sequence>
<keyword evidence="9" id="KW-0540">Nuclease</keyword>
<dbReference type="GO" id="GO:0006281">
    <property type="term" value="P:DNA repair"/>
    <property type="evidence" value="ECO:0007669"/>
    <property type="project" value="InterPro"/>
</dbReference>
<evidence type="ECO:0000256" key="5">
    <source>
        <dbReference type="PIRSR" id="PIRSR604808-1"/>
    </source>
</evidence>
<evidence type="ECO:0000256" key="6">
    <source>
        <dbReference type="PIRSR" id="PIRSR604808-2"/>
    </source>
</evidence>
<feature type="domain" description="Endonuclease/exonuclease/phosphatase" evidence="8">
    <location>
        <begin position="4"/>
        <end position="260"/>
    </location>
</feature>
<keyword evidence="2 6" id="KW-0479">Metal-binding</keyword>
<dbReference type="OrthoDB" id="9803914at2"/>
<reference evidence="9 10" key="1">
    <citation type="journal article" date="2011" name="Genome Biol. Evol.">
        <title>Reductive evolution of bacterial genome in insect gut environment.</title>
        <authorList>
            <person name="Nikoh N."/>
            <person name="Hosokawa T."/>
            <person name="Ohshima K."/>
            <person name="Hattori M."/>
            <person name="Fukatsu T."/>
        </authorList>
    </citation>
    <scope>NUCLEOTIDE SEQUENCE [LARGE SCALE GENOMIC DNA]</scope>
    <source>
        <strain evidence="9 10">Mpkobe</strain>
    </source>
</reference>
<feature type="active site" description="Proton acceptor" evidence="5">
    <location>
        <position position="260"/>
    </location>
</feature>
<dbReference type="GO" id="GO:0004519">
    <property type="term" value="F:endonuclease activity"/>
    <property type="evidence" value="ECO:0007669"/>
    <property type="project" value="InterPro"/>
</dbReference>
<keyword evidence="9" id="KW-0269">Exonuclease</keyword>
<dbReference type="InterPro" id="IPR036691">
    <property type="entry name" value="Endo/exonu/phosph_ase_sf"/>
</dbReference>
<feature type="active site" evidence="5">
    <location>
        <position position="110"/>
    </location>
</feature>
<evidence type="ECO:0000259" key="8">
    <source>
        <dbReference type="Pfam" id="PF03372"/>
    </source>
</evidence>
<feature type="binding site" evidence="6">
    <location>
        <position position="34"/>
    </location>
    <ligand>
        <name>Mg(2+)</name>
        <dbReference type="ChEBI" id="CHEBI:18420"/>
        <label>1</label>
    </ligand>
</feature>